<dbReference type="Proteomes" id="UP000480410">
    <property type="component" value="Unassembled WGS sequence"/>
</dbReference>
<evidence type="ECO:0000313" key="5">
    <source>
        <dbReference type="Proteomes" id="UP000482634"/>
    </source>
</evidence>
<organism evidence="3 5">
    <name type="scientific">Pseudomonas brassicae</name>
    <dbReference type="NCBI Taxonomy" id="2708063"/>
    <lineage>
        <taxon>Bacteria</taxon>
        <taxon>Pseudomonadati</taxon>
        <taxon>Pseudomonadota</taxon>
        <taxon>Gammaproteobacteria</taxon>
        <taxon>Pseudomonadales</taxon>
        <taxon>Pseudomonadaceae</taxon>
        <taxon>Pseudomonas</taxon>
    </lineage>
</organism>
<evidence type="ECO:0000313" key="3">
    <source>
        <dbReference type="EMBL" id="NER62986.1"/>
    </source>
</evidence>
<protein>
    <recommendedName>
        <fullName evidence="1">Type 4 fimbrial biogenesis protein PilX N-terminal domain-containing protein</fullName>
    </recommendedName>
</protein>
<evidence type="ECO:0000313" key="2">
    <source>
        <dbReference type="EMBL" id="NER61463.1"/>
    </source>
</evidence>
<accession>A0A6M0CYI5</accession>
<dbReference type="Pfam" id="PF14341">
    <property type="entry name" value="PilX_N"/>
    <property type="match status" value="1"/>
</dbReference>
<dbReference type="Proteomes" id="UP000482634">
    <property type="component" value="Unassembled WGS sequence"/>
</dbReference>
<dbReference type="AlphaFoldDB" id="A0A6B3NME7"/>
<name>A0A6B3NME7_9PSED</name>
<feature type="domain" description="Type 4 fimbrial biogenesis protein PilX N-terminal" evidence="1">
    <location>
        <begin position="6"/>
        <end position="54"/>
    </location>
</feature>
<reference evidence="4 5" key="1">
    <citation type="submission" date="2020-02" db="EMBL/GenBank/DDBJ databases">
        <title>Broccoli isolated Pseudomonas sp.</title>
        <authorList>
            <person name="Fujikawa T."/>
            <person name="Sawada H."/>
        </authorList>
    </citation>
    <scope>NUCLEOTIDE SEQUENCE [LARGE SCALE GENOMIC DNA]</scope>
    <source>
        <strain evidence="3 5">MAFF212427</strain>
        <strain evidence="2 4">MAFF212428</strain>
    </source>
</reference>
<proteinExistence type="predicted"/>
<dbReference type="EMBL" id="JAAHBV010000436">
    <property type="protein sequence ID" value="NER61463.1"/>
    <property type="molecule type" value="Genomic_DNA"/>
</dbReference>
<evidence type="ECO:0000313" key="4">
    <source>
        <dbReference type="Proteomes" id="UP000480410"/>
    </source>
</evidence>
<evidence type="ECO:0000259" key="1">
    <source>
        <dbReference type="Pfam" id="PF14341"/>
    </source>
</evidence>
<accession>A0A6B3NME7</accession>
<dbReference type="EMBL" id="JAAHBU010000028">
    <property type="protein sequence ID" value="NER62986.1"/>
    <property type="molecule type" value="Genomic_DNA"/>
</dbReference>
<dbReference type="InterPro" id="IPR025746">
    <property type="entry name" value="PilX_N_dom"/>
</dbReference>
<keyword evidence="5" id="KW-1185">Reference proteome</keyword>
<comment type="caution">
    <text evidence="3">The sequence shown here is derived from an EMBL/GenBank/DDBJ whole genome shotgun (WGS) entry which is preliminary data.</text>
</comment>
<sequence length="170" mass="17938">MRAQGGMVLLVSLVMMLLLALLAMSALQGATLQARMAGNLGAALQAFESAEATLREGEAQVLAGHVPSLPCTYCLPPPEAARVRAAGVHADAAASSGLVWQAYARGLYLIQPLGESSRATGLPDGLPVQLFRITAVGWRQQARVVLESVHAQPLAPGKQAPRRIAWRQIL</sequence>
<gene>
    <name evidence="2" type="ORF">G3435_18860</name>
    <name evidence="3" type="ORF">G3436_02560</name>
</gene>